<proteinExistence type="predicted"/>
<evidence type="ECO:0000313" key="4">
    <source>
        <dbReference type="Proteomes" id="UP000018872"/>
    </source>
</evidence>
<dbReference type="PATRIC" id="fig|1410950.3.peg.1239"/>
<sequence>HIEEMTNEMKTKPDEPKYYDAFDVARILRIHHKTALIWGKRGMLPSVKIGNRRYFPAEGILAFKKQEK</sequence>
<dbReference type="GO" id="GO:0003677">
    <property type="term" value="F:DNA binding"/>
    <property type="evidence" value="ECO:0007669"/>
    <property type="project" value="UniProtKB-KW"/>
</dbReference>
<comment type="caution">
    <text evidence="3">The sequence shown here is derived from an EMBL/GenBank/DDBJ whole genome shotgun (WGS) entry which is preliminary data.</text>
</comment>
<keyword evidence="3" id="KW-0238">DNA-binding</keyword>
<protein>
    <submittedName>
        <fullName evidence="3">DNA-binding protein</fullName>
    </submittedName>
</protein>
<feature type="domain" description="Helix-turn-helix" evidence="1">
    <location>
        <begin position="18"/>
        <end position="66"/>
    </location>
</feature>
<dbReference type="SUPFAM" id="SSF46955">
    <property type="entry name" value="Putative DNA-binding domain"/>
    <property type="match status" value="1"/>
</dbReference>
<organism evidence="3 4">
    <name type="scientific">Tannerella sp. oral taxon BU063 isolate Cell 5</name>
    <dbReference type="NCBI Taxonomy" id="1410950"/>
    <lineage>
        <taxon>Bacteria</taxon>
        <taxon>Pseudomonadati</taxon>
        <taxon>Bacteroidota</taxon>
        <taxon>Bacteroidia</taxon>
        <taxon>Bacteroidales</taxon>
        <taxon>Tannerellaceae</taxon>
        <taxon>Tannerella</taxon>
    </lineage>
</organism>
<dbReference type="InterPro" id="IPR041657">
    <property type="entry name" value="HTH_17"/>
</dbReference>
<dbReference type="EMBL" id="AYYC01000656">
    <property type="protein sequence ID" value="ETK04446.1"/>
    <property type="molecule type" value="Genomic_DNA"/>
</dbReference>
<reference evidence="3 4" key="1">
    <citation type="submission" date="2013-11" db="EMBL/GenBank/DDBJ databases">
        <title>Single cell genomics of uncultured Tannerella BU063 (oral taxon 286).</title>
        <authorList>
            <person name="Beall C.J."/>
            <person name="Campbell A.G."/>
            <person name="Griffen A.L."/>
            <person name="Podar M."/>
            <person name="Leys E.J."/>
        </authorList>
    </citation>
    <scope>NUCLEOTIDE SEQUENCE [LARGE SCALE GENOMIC DNA]</scope>
    <source>
        <strain evidence="3">Cell 5</strain>
    </source>
</reference>
<feature type="non-terminal residue" evidence="3">
    <location>
        <position position="1"/>
    </location>
</feature>
<dbReference type="EMBL" id="AYYC01000654">
    <property type="protein sequence ID" value="ETK04460.1"/>
    <property type="molecule type" value="Genomic_DNA"/>
</dbReference>
<dbReference type="InterPro" id="IPR009061">
    <property type="entry name" value="DNA-bd_dom_put_sf"/>
</dbReference>
<evidence type="ECO:0000259" key="1">
    <source>
        <dbReference type="Pfam" id="PF12728"/>
    </source>
</evidence>
<dbReference type="Pfam" id="PF12728">
    <property type="entry name" value="HTH_17"/>
    <property type="match status" value="1"/>
</dbReference>
<dbReference type="Proteomes" id="UP000018872">
    <property type="component" value="Unassembled WGS sequence"/>
</dbReference>
<gene>
    <name evidence="3" type="ORF">T229_08820</name>
    <name evidence="2" type="ORF">T229_08890</name>
</gene>
<evidence type="ECO:0000313" key="2">
    <source>
        <dbReference type="EMBL" id="ETK04446.1"/>
    </source>
</evidence>
<evidence type="ECO:0000313" key="3">
    <source>
        <dbReference type="EMBL" id="ETK04460.1"/>
    </source>
</evidence>
<accession>W2CBG3</accession>
<dbReference type="AlphaFoldDB" id="W2CBG3"/>
<name>W2CBG3_9BACT</name>